<feature type="transmembrane region" description="Helical" evidence="6">
    <location>
        <begin position="331"/>
        <end position="349"/>
    </location>
</feature>
<dbReference type="OMA" id="NEYYEAT"/>
<proteinExistence type="predicted"/>
<dbReference type="AlphaFoldDB" id="A0A8S1WQ79"/>
<keyword evidence="4 6" id="KW-0472">Membrane</keyword>
<dbReference type="Pfam" id="PF00027">
    <property type="entry name" value="cNMP_binding"/>
    <property type="match status" value="1"/>
</dbReference>
<dbReference type="PROSITE" id="PS50042">
    <property type="entry name" value="CNMP_BINDING_3"/>
    <property type="match status" value="1"/>
</dbReference>
<dbReference type="GO" id="GO:0042391">
    <property type="term" value="P:regulation of membrane potential"/>
    <property type="evidence" value="ECO:0007669"/>
    <property type="project" value="TreeGrafter"/>
</dbReference>
<evidence type="ECO:0000256" key="5">
    <source>
        <dbReference type="SAM" id="MobiDB-lite"/>
    </source>
</evidence>
<sequence length="1199" mass="140953">MKKRESPFLCIDQPIYSQNITSPRFEELLPIYSNDNEAEQTIDEALKHKRKIFDSKNFRALKDGYKGESSEDDEYLSSVSDNRYDQESARSRTNSFIRGQRIANNPYLNQSSNRKAHTGLIIDSTFNQQVQGVKSCSKIDKYQSFVKQFELEEVKIRKTVEPQKQKSYQTNELASKRNSGIKAGKVGLNNIWAVKGFIIIRLVSRFIQQLKTKTETIKFKLMTRKIFSIIGDLSSNFEYILISRQIKQKPSLFLILKYNFQKRATSLINCLEYGLELLSRIIIVIRPDSKFKIVWDILLLLFIVMNIFYIPINISFNIQTQGVFEYLFDLLPSWIFIAEIIINFNTAYYDKGLMHEDRKSIVKHYLKDNFFWDLVVVVPFLMSNMNIPFVRYTLLFRLTRLTPLMQNIEEILNLEENIQIVVDLLKLIFFLVLTGHFCGCAWHFVALTEYESFGITDNWLTHYDRQAFDYHWFDRYIISLYWSVITTVTVGYGDIVPVTTFERIFVIVVTLLLCGVFGYCISNIGNIFKQMSDKKSTYKSKLRQIHQHIRKRGLNLNLSLKVKKYFEYFFQLEQEEDSHAEIFINQLTKHLREEVLTDLYSNTLKKSRFLRENFKELTINNLCQFVKEKKVLPEEVLYSRYDQPTKIWFVLSGALEFVADHKNENEYYEATETFLNKVNSGAVLGEREFITQQRYEYKVRALRFTQMAYIDYEDFINVISESDSEYEIFCMKRDRLLFDPQFKGTGNVCEVCGWTHNFIQCPFVFLQPNINKISSSFTTVRLNNRLKFPYRNSTKSRTREVLNSIQEGALKLLVENLTEQEYTDEYLVSLGFQLSKKNELDSSIADETPRNLQDSPINTNSEMQKAFQKKSTKTLTGGLTTDLKDITPTHELKQSIMVFQKNQFGKEKYKALQVFKKEIQEKESEAIEQQQQSQIFGIQNNQIPNSFNNKLYQMTLQGSPKRSCNFDELSNLFLSQKFGNLSYQLDQDQNKCLMKQLSKNSEQSDMKDSLIKKQIENQERRMQIGGERRRKKKRTTLLVGQQFQRKINQPQQVNLGPSPQQKQQLMAAFDQKLRRVSIGDSKKFGQANPIPSITQIDPVSLSAEYIQENQLQQKMMDIVHPNQNIEIDCCKSTHVYFPEFNLDEILKKIAYYYSYVKGIEKKMYKRSKSNRNLFERIKPSKNVSMRSFHNNSRFQQEEV</sequence>
<comment type="subcellular location">
    <subcellularLocation>
        <location evidence="1">Membrane</location>
        <topology evidence="1">Multi-pass membrane protein</topology>
    </subcellularLocation>
</comment>
<organism evidence="8 9">
    <name type="scientific">Paramecium octaurelia</name>
    <dbReference type="NCBI Taxonomy" id="43137"/>
    <lineage>
        <taxon>Eukaryota</taxon>
        <taxon>Sar</taxon>
        <taxon>Alveolata</taxon>
        <taxon>Ciliophora</taxon>
        <taxon>Intramacronucleata</taxon>
        <taxon>Oligohymenophorea</taxon>
        <taxon>Peniculida</taxon>
        <taxon>Parameciidae</taxon>
        <taxon>Paramecium</taxon>
    </lineage>
</organism>
<feature type="transmembrane region" description="Helical" evidence="6">
    <location>
        <begin position="370"/>
        <end position="390"/>
    </location>
</feature>
<gene>
    <name evidence="8" type="ORF">POCTA_138.1.T0910096</name>
</gene>
<dbReference type="SMART" id="SM00100">
    <property type="entry name" value="cNMP"/>
    <property type="match status" value="1"/>
</dbReference>
<dbReference type="PANTHER" id="PTHR10217:SF435">
    <property type="entry name" value="POTASSIUM VOLTAGE-GATED CHANNEL PROTEIN EAG"/>
    <property type="match status" value="1"/>
</dbReference>
<dbReference type="InterPro" id="IPR050818">
    <property type="entry name" value="KCNH_animal-type"/>
</dbReference>
<evidence type="ECO:0000256" key="4">
    <source>
        <dbReference type="ARBA" id="ARBA00023136"/>
    </source>
</evidence>
<name>A0A8S1WQ79_PAROT</name>
<dbReference type="Proteomes" id="UP000683925">
    <property type="component" value="Unassembled WGS sequence"/>
</dbReference>
<comment type="caution">
    <text evidence="8">The sequence shown here is derived from an EMBL/GenBank/DDBJ whole genome shotgun (WGS) entry which is preliminary data.</text>
</comment>
<keyword evidence="9" id="KW-1185">Reference proteome</keyword>
<feature type="transmembrane region" description="Helical" evidence="6">
    <location>
        <begin position="293"/>
        <end position="311"/>
    </location>
</feature>
<evidence type="ECO:0000256" key="6">
    <source>
        <dbReference type="SAM" id="Phobius"/>
    </source>
</evidence>
<protein>
    <recommendedName>
        <fullName evidence="7">Cyclic nucleotide-binding domain-containing protein</fullName>
    </recommendedName>
</protein>
<accession>A0A8S1WQ79</accession>
<keyword evidence="2 6" id="KW-0812">Transmembrane</keyword>
<dbReference type="OrthoDB" id="415460at2759"/>
<dbReference type="GO" id="GO:0005249">
    <property type="term" value="F:voltage-gated potassium channel activity"/>
    <property type="evidence" value="ECO:0007669"/>
    <property type="project" value="TreeGrafter"/>
</dbReference>
<dbReference type="EMBL" id="CAJJDP010000090">
    <property type="protein sequence ID" value="CAD8187846.1"/>
    <property type="molecule type" value="Genomic_DNA"/>
</dbReference>
<dbReference type="Pfam" id="PF00520">
    <property type="entry name" value="Ion_trans"/>
    <property type="match status" value="1"/>
</dbReference>
<feature type="domain" description="Cyclic nucleotide-binding" evidence="7">
    <location>
        <begin position="610"/>
        <end position="719"/>
    </location>
</feature>
<evidence type="ECO:0000256" key="1">
    <source>
        <dbReference type="ARBA" id="ARBA00004141"/>
    </source>
</evidence>
<keyword evidence="3 6" id="KW-1133">Transmembrane helix</keyword>
<feature type="transmembrane region" description="Helical" evidence="6">
    <location>
        <begin position="473"/>
        <end position="492"/>
    </location>
</feature>
<dbReference type="InterPro" id="IPR000595">
    <property type="entry name" value="cNMP-bd_dom"/>
</dbReference>
<dbReference type="InterPro" id="IPR005821">
    <property type="entry name" value="Ion_trans_dom"/>
</dbReference>
<dbReference type="CDD" id="cd00038">
    <property type="entry name" value="CAP_ED"/>
    <property type="match status" value="1"/>
</dbReference>
<feature type="transmembrane region" description="Helical" evidence="6">
    <location>
        <begin position="504"/>
        <end position="528"/>
    </location>
</feature>
<evidence type="ECO:0000256" key="2">
    <source>
        <dbReference type="ARBA" id="ARBA00022692"/>
    </source>
</evidence>
<evidence type="ECO:0000256" key="3">
    <source>
        <dbReference type="ARBA" id="ARBA00022989"/>
    </source>
</evidence>
<dbReference type="PANTHER" id="PTHR10217">
    <property type="entry name" value="VOLTAGE AND LIGAND GATED POTASSIUM CHANNEL"/>
    <property type="match status" value="1"/>
</dbReference>
<reference evidence="8" key="1">
    <citation type="submission" date="2021-01" db="EMBL/GenBank/DDBJ databases">
        <authorList>
            <consortium name="Genoscope - CEA"/>
            <person name="William W."/>
        </authorList>
    </citation>
    <scope>NUCLEOTIDE SEQUENCE</scope>
</reference>
<evidence type="ECO:0000313" key="9">
    <source>
        <dbReference type="Proteomes" id="UP000683925"/>
    </source>
</evidence>
<dbReference type="GO" id="GO:0005886">
    <property type="term" value="C:plasma membrane"/>
    <property type="evidence" value="ECO:0007669"/>
    <property type="project" value="TreeGrafter"/>
</dbReference>
<evidence type="ECO:0000259" key="7">
    <source>
        <dbReference type="PROSITE" id="PS50042"/>
    </source>
</evidence>
<feature type="region of interest" description="Disordered" evidence="5">
    <location>
        <begin position="64"/>
        <end position="92"/>
    </location>
</feature>
<feature type="transmembrane region" description="Helical" evidence="6">
    <location>
        <begin position="424"/>
        <end position="445"/>
    </location>
</feature>
<evidence type="ECO:0000313" key="8">
    <source>
        <dbReference type="EMBL" id="CAD8187846.1"/>
    </source>
</evidence>